<keyword evidence="3" id="KW-1185">Reference proteome</keyword>
<dbReference type="AlphaFoldDB" id="A0A7L5AG34"/>
<accession>A0A7L5AG34</accession>
<feature type="region of interest" description="Disordered" evidence="1">
    <location>
        <begin position="65"/>
        <end position="87"/>
    </location>
</feature>
<dbReference type="EMBL" id="CP017146">
    <property type="protein sequence ID" value="QHO68926.1"/>
    <property type="molecule type" value="Genomic_DNA"/>
</dbReference>
<dbReference type="Proteomes" id="UP000464507">
    <property type="component" value="Chromosome"/>
</dbReference>
<dbReference type="KEGG" id="mant:BHD05_04010"/>
<organism evidence="2 3">
    <name type="scientific">Marisediminicola antarctica</name>
    <dbReference type="NCBI Taxonomy" id="674079"/>
    <lineage>
        <taxon>Bacteria</taxon>
        <taxon>Bacillati</taxon>
        <taxon>Actinomycetota</taxon>
        <taxon>Actinomycetes</taxon>
        <taxon>Micrococcales</taxon>
        <taxon>Microbacteriaceae</taxon>
        <taxon>Marisediminicola</taxon>
    </lineage>
</organism>
<gene>
    <name evidence="2" type="ORF">BHD05_04010</name>
</gene>
<sequence>MPVPVPVPVPVPAASAELALVQPATVAERRDWLAANHADARGAWVAIGKKGNTVTALDYDGPSGRPCASAGSTAWPDRSTRAASCSE</sequence>
<reference evidence="2 3" key="1">
    <citation type="submission" date="2016-09" db="EMBL/GenBank/DDBJ databases">
        <title>Complete genome sequence of microbes from the polar regions.</title>
        <authorList>
            <person name="Liao L."/>
            <person name="Chen B."/>
        </authorList>
    </citation>
    <scope>NUCLEOTIDE SEQUENCE [LARGE SCALE GENOMIC DNA]</scope>
    <source>
        <strain evidence="2 3">ZS314</strain>
    </source>
</reference>
<proteinExistence type="predicted"/>
<name>A0A7L5AG34_9MICO</name>
<evidence type="ECO:0000313" key="3">
    <source>
        <dbReference type="Proteomes" id="UP000464507"/>
    </source>
</evidence>
<protein>
    <submittedName>
        <fullName evidence="2">Uncharacterized protein</fullName>
    </submittedName>
</protein>
<evidence type="ECO:0000256" key="1">
    <source>
        <dbReference type="SAM" id="MobiDB-lite"/>
    </source>
</evidence>
<evidence type="ECO:0000313" key="2">
    <source>
        <dbReference type="EMBL" id="QHO68926.1"/>
    </source>
</evidence>